<keyword evidence="2" id="KW-1185">Reference proteome</keyword>
<dbReference type="AlphaFoldDB" id="A0A1Q8R208"/>
<gene>
    <name evidence="1" type="ORF">DSOL_0365</name>
</gene>
<proteinExistence type="predicted"/>
<comment type="caution">
    <text evidence="1">The sequence shown here is derived from an EMBL/GenBank/DDBJ whole genome shotgun (WGS) entry which is preliminary data.</text>
</comment>
<reference evidence="1 2" key="1">
    <citation type="submission" date="2016-09" db="EMBL/GenBank/DDBJ databases">
        <title>Complete genome of Desulfosporosinus sp. OL.</title>
        <authorList>
            <person name="Mardanov A."/>
            <person name="Beletsky A."/>
            <person name="Panova A."/>
            <person name="Karnachuk O."/>
            <person name="Ravin N."/>
        </authorList>
    </citation>
    <scope>NUCLEOTIDE SEQUENCE [LARGE SCALE GENOMIC DNA]</scope>
    <source>
        <strain evidence="1 2">OL</strain>
    </source>
</reference>
<dbReference type="Proteomes" id="UP000186102">
    <property type="component" value="Unassembled WGS sequence"/>
</dbReference>
<dbReference type="OrthoDB" id="5372599at2"/>
<dbReference type="STRING" id="1888891.DSOL_0365"/>
<sequence>MKALITLTTSESKRLIAKGVTALPCVQNALEKHTIIVAGGTSNAFVAEELLKIQIVDKTGYTVGIVTKGELGISHSSKKTTPYVITEGQAVGISWKEYLPKLQVGDIFIKGGSAVDHTGLAAVMVSDSTGGTIGAAQGILYARGIQLIVPIGLEKLIPDVRVAVEFMTKSPLDEAFGHKVGLIPMVGATVVTELTALETLYDVEARCIAAGGVDGSEGAVTIAIEGLDEEIQRAIRDIKSFKGEPQVTVQ</sequence>
<dbReference type="RefSeq" id="WP_075363187.1">
    <property type="nucleotide sequence ID" value="NZ_MLBF01000002.1"/>
</dbReference>
<dbReference type="EMBL" id="MLBF01000002">
    <property type="protein sequence ID" value="OLN33655.1"/>
    <property type="molecule type" value="Genomic_DNA"/>
</dbReference>
<evidence type="ECO:0000313" key="1">
    <source>
        <dbReference type="EMBL" id="OLN33655.1"/>
    </source>
</evidence>
<organism evidence="1 2">
    <name type="scientific">Desulfosporosinus metallidurans</name>
    <dbReference type="NCBI Taxonomy" id="1888891"/>
    <lineage>
        <taxon>Bacteria</taxon>
        <taxon>Bacillati</taxon>
        <taxon>Bacillota</taxon>
        <taxon>Clostridia</taxon>
        <taxon>Eubacteriales</taxon>
        <taxon>Desulfitobacteriaceae</taxon>
        <taxon>Desulfosporosinus</taxon>
    </lineage>
</organism>
<accession>A0A1Q8R208</accession>
<name>A0A1Q8R208_9FIRM</name>
<evidence type="ECO:0000313" key="2">
    <source>
        <dbReference type="Proteomes" id="UP000186102"/>
    </source>
</evidence>
<protein>
    <submittedName>
        <fullName evidence="1">Uncharacterized protein</fullName>
    </submittedName>
</protein>